<dbReference type="InterPro" id="IPR011053">
    <property type="entry name" value="Single_hybrid_motif"/>
</dbReference>
<protein>
    <recommendedName>
        <fullName evidence="2 8">Biotin carboxyl carrier protein of acetyl-CoA carboxylase</fullName>
    </recommendedName>
</protein>
<evidence type="ECO:0000259" key="9">
    <source>
        <dbReference type="PROSITE" id="PS50968"/>
    </source>
</evidence>
<evidence type="ECO:0000313" key="10">
    <source>
        <dbReference type="EMBL" id="NMM62103.1"/>
    </source>
</evidence>
<comment type="pathway">
    <text evidence="1 8">Lipid metabolism; fatty acid biosynthesis.</text>
</comment>
<organism evidence="10 11">
    <name type="scientific">Clostridium muellerianum</name>
    <dbReference type="NCBI Taxonomy" id="2716538"/>
    <lineage>
        <taxon>Bacteria</taxon>
        <taxon>Bacillati</taxon>
        <taxon>Bacillota</taxon>
        <taxon>Clostridia</taxon>
        <taxon>Eubacteriales</taxon>
        <taxon>Clostridiaceae</taxon>
        <taxon>Clostridium</taxon>
    </lineage>
</organism>
<dbReference type="NCBIfam" id="TIGR00531">
    <property type="entry name" value="BCCP"/>
    <property type="match status" value="1"/>
</dbReference>
<evidence type="ECO:0000256" key="5">
    <source>
        <dbReference type="ARBA" id="ARBA00023098"/>
    </source>
</evidence>
<dbReference type="FunFam" id="2.40.50.100:FF:000003">
    <property type="entry name" value="Acetyl-CoA carboxylase biotin carboxyl carrier protein"/>
    <property type="match status" value="1"/>
</dbReference>
<dbReference type="AlphaFoldDB" id="A0A7Y0HNX4"/>
<keyword evidence="5 8" id="KW-0443">Lipid metabolism</keyword>
<feature type="domain" description="Lipoyl-binding" evidence="9">
    <location>
        <begin position="96"/>
        <end position="172"/>
    </location>
</feature>
<dbReference type="Pfam" id="PF00364">
    <property type="entry name" value="Biotin_lipoyl"/>
    <property type="match status" value="1"/>
</dbReference>
<comment type="function">
    <text evidence="8">This protein is a component of the acetyl coenzyme A carboxylase complex; first, biotin carboxylase catalyzes the carboxylation of the carrier protein and then the transcarboxylase transfers the carboxyl group to form malonyl-CoA.</text>
</comment>
<evidence type="ECO:0000313" key="11">
    <source>
        <dbReference type="Proteomes" id="UP000537131"/>
    </source>
</evidence>
<dbReference type="InterPro" id="IPR001882">
    <property type="entry name" value="Biotin_BS"/>
</dbReference>
<dbReference type="SUPFAM" id="SSF51230">
    <property type="entry name" value="Single hybrid motif"/>
    <property type="match status" value="1"/>
</dbReference>
<dbReference type="InterPro" id="IPR050709">
    <property type="entry name" value="Biotin_Carboxyl_Carrier/Decarb"/>
</dbReference>
<dbReference type="PANTHER" id="PTHR45266">
    <property type="entry name" value="OXALOACETATE DECARBOXYLASE ALPHA CHAIN"/>
    <property type="match status" value="1"/>
</dbReference>
<dbReference type="Gene3D" id="2.40.50.100">
    <property type="match status" value="1"/>
</dbReference>
<dbReference type="PRINTS" id="PR01071">
    <property type="entry name" value="ACOABIOTINCC"/>
</dbReference>
<dbReference type="UniPathway" id="UPA00094"/>
<dbReference type="PANTHER" id="PTHR45266:SF3">
    <property type="entry name" value="OXALOACETATE DECARBOXYLASE ALPHA CHAIN"/>
    <property type="match status" value="1"/>
</dbReference>
<dbReference type="PROSITE" id="PS50968">
    <property type="entry name" value="BIOTINYL_LIPOYL"/>
    <property type="match status" value="1"/>
</dbReference>
<dbReference type="CDD" id="cd06850">
    <property type="entry name" value="biotinyl_domain"/>
    <property type="match status" value="1"/>
</dbReference>
<evidence type="ECO:0000256" key="3">
    <source>
        <dbReference type="ARBA" id="ARBA00022516"/>
    </source>
</evidence>
<keyword evidence="7 8" id="KW-0092">Biotin</keyword>
<dbReference type="PROSITE" id="PS00188">
    <property type="entry name" value="BIOTIN"/>
    <property type="match status" value="1"/>
</dbReference>
<comment type="caution">
    <text evidence="10">The sequence shown here is derived from an EMBL/GenBank/DDBJ whole genome shotgun (WGS) entry which is preliminary data.</text>
</comment>
<keyword evidence="11" id="KW-1185">Reference proteome</keyword>
<gene>
    <name evidence="10" type="primary">accB</name>
    <name evidence="10" type="ORF">HBE96_05260</name>
</gene>
<name>A0A7Y0HNX4_9CLOT</name>
<proteinExistence type="predicted"/>
<sequence>MDFKAIEEMVKTMDNSKLGYLEVNWHGISIVMRKQGEPDFAKQHVESTSTALVEEEKSVIEANVEDKKLDEKVKGEIEVVKEDRNDEASVKEDENIKEVLSPIVGTFYRSSSPDKPVFVEVGSKVKKGDALCIVEAMKLMNEIQSEVDGEVVEILVNNNEMVEYGQPMFKIKVK</sequence>
<dbReference type="GO" id="GO:0006633">
    <property type="term" value="P:fatty acid biosynthetic process"/>
    <property type="evidence" value="ECO:0007669"/>
    <property type="project" value="UniProtKB-UniPathway"/>
</dbReference>
<dbReference type="EMBL" id="JABBNI010000010">
    <property type="protein sequence ID" value="NMM62103.1"/>
    <property type="molecule type" value="Genomic_DNA"/>
</dbReference>
<evidence type="ECO:0000256" key="1">
    <source>
        <dbReference type="ARBA" id="ARBA00005194"/>
    </source>
</evidence>
<evidence type="ECO:0000256" key="6">
    <source>
        <dbReference type="ARBA" id="ARBA00023160"/>
    </source>
</evidence>
<evidence type="ECO:0000256" key="2">
    <source>
        <dbReference type="ARBA" id="ARBA00017562"/>
    </source>
</evidence>
<evidence type="ECO:0000256" key="4">
    <source>
        <dbReference type="ARBA" id="ARBA00022832"/>
    </source>
</evidence>
<dbReference type="GO" id="GO:0009317">
    <property type="term" value="C:acetyl-CoA carboxylase complex"/>
    <property type="evidence" value="ECO:0007669"/>
    <property type="project" value="InterPro"/>
</dbReference>
<dbReference type="RefSeq" id="WP_169296709.1">
    <property type="nucleotide sequence ID" value="NZ_JABBNI010000010.1"/>
</dbReference>
<evidence type="ECO:0000256" key="8">
    <source>
        <dbReference type="RuleBase" id="RU364072"/>
    </source>
</evidence>
<accession>A0A7Y0HNX4</accession>
<dbReference type="InterPro" id="IPR001249">
    <property type="entry name" value="AcCoA_biotinCC"/>
</dbReference>
<keyword evidence="3 8" id="KW-0444">Lipid biosynthesis</keyword>
<evidence type="ECO:0000256" key="7">
    <source>
        <dbReference type="ARBA" id="ARBA00023267"/>
    </source>
</evidence>
<dbReference type="InterPro" id="IPR000089">
    <property type="entry name" value="Biotin_lipoyl"/>
</dbReference>
<reference evidence="10 11" key="1">
    <citation type="submission" date="2020-06" db="EMBL/GenBank/DDBJ databases">
        <title>Complete Genome Sequence of Clostridium muelleri sp. nov. P21T, an Acid-Alcohol Producing Acetogen Isolated from Old Hay.</title>
        <authorList>
            <person name="Duncan K.E."/>
            <person name="Tanner R.S."/>
        </authorList>
    </citation>
    <scope>NUCLEOTIDE SEQUENCE [LARGE SCALE GENOMIC DNA]</scope>
    <source>
        <strain evidence="10 11">P21</strain>
    </source>
</reference>
<dbReference type="Proteomes" id="UP000537131">
    <property type="component" value="Unassembled WGS sequence"/>
</dbReference>
<dbReference type="GO" id="GO:0003989">
    <property type="term" value="F:acetyl-CoA carboxylase activity"/>
    <property type="evidence" value="ECO:0007669"/>
    <property type="project" value="InterPro"/>
</dbReference>
<keyword evidence="4 8" id="KW-0276">Fatty acid metabolism</keyword>
<keyword evidence="6 8" id="KW-0275">Fatty acid biosynthesis</keyword>